<evidence type="ECO:0000256" key="6">
    <source>
        <dbReference type="ARBA" id="ARBA00022989"/>
    </source>
</evidence>
<reference evidence="11 12" key="1">
    <citation type="submission" date="2016-02" db="EMBL/GenBank/DDBJ databases">
        <title>Genome analysis of coral dinoflagellate symbionts highlights evolutionary adaptations to a symbiotic lifestyle.</title>
        <authorList>
            <person name="Aranda M."/>
            <person name="Li Y."/>
            <person name="Liew Y.J."/>
            <person name="Baumgarten S."/>
            <person name="Simakov O."/>
            <person name="Wilson M."/>
            <person name="Piel J."/>
            <person name="Ashoor H."/>
            <person name="Bougouffa S."/>
            <person name="Bajic V.B."/>
            <person name="Ryu T."/>
            <person name="Ravasi T."/>
            <person name="Bayer T."/>
            <person name="Micklem G."/>
            <person name="Kim H."/>
            <person name="Bhak J."/>
            <person name="Lajeunesse T.C."/>
            <person name="Voolstra C.R."/>
        </authorList>
    </citation>
    <scope>NUCLEOTIDE SEQUENCE [LARGE SCALE GENOMIC DNA]</scope>
    <source>
        <strain evidence="11 12">CCMP2467</strain>
    </source>
</reference>
<evidence type="ECO:0000256" key="7">
    <source>
        <dbReference type="ARBA" id="ARBA00023002"/>
    </source>
</evidence>
<feature type="domain" description="Aspartyl/asparaginy/proline hydroxylase" evidence="10">
    <location>
        <begin position="445"/>
        <end position="603"/>
    </location>
</feature>
<feature type="transmembrane region" description="Helical" evidence="9">
    <location>
        <begin position="1279"/>
        <end position="1300"/>
    </location>
</feature>
<evidence type="ECO:0000256" key="5">
    <source>
        <dbReference type="ARBA" id="ARBA00022964"/>
    </source>
</evidence>
<name>A0A1Q9D3I2_SYMMI</name>
<proteinExistence type="inferred from homology"/>
<keyword evidence="6 9" id="KW-1133">Transmembrane helix</keyword>
<protein>
    <submittedName>
        <fullName evidence="11">Aspartyl/asparaginyl beta-hydroxylase</fullName>
    </submittedName>
</protein>
<dbReference type="EMBL" id="LSRX01000749">
    <property type="protein sequence ID" value="OLP89695.1"/>
    <property type="molecule type" value="Genomic_DNA"/>
</dbReference>
<comment type="similarity">
    <text evidence="2">Belongs to the CTL (choline transporter-like) family.</text>
</comment>
<keyword evidence="5" id="KW-0223">Dioxygenase</keyword>
<evidence type="ECO:0000256" key="4">
    <source>
        <dbReference type="ARBA" id="ARBA00022692"/>
    </source>
</evidence>
<feature type="transmembrane region" description="Helical" evidence="9">
    <location>
        <begin position="1240"/>
        <end position="1258"/>
    </location>
</feature>
<dbReference type="GO" id="GO:0051213">
    <property type="term" value="F:dioxygenase activity"/>
    <property type="evidence" value="ECO:0007669"/>
    <property type="project" value="UniProtKB-KW"/>
</dbReference>
<keyword evidence="4 9" id="KW-0812">Transmembrane</keyword>
<keyword evidence="12" id="KW-1185">Reference proteome</keyword>
<feature type="transmembrane region" description="Helical" evidence="9">
    <location>
        <begin position="913"/>
        <end position="932"/>
    </location>
</feature>
<dbReference type="PANTHER" id="PTHR46332:SF5">
    <property type="entry name" value="ASPARTATE BETA-HYDROXYLASE DOMAIN CONTAINING 2"/>
    <property type="match status" value="1"/>
</dbReference>
<feature type="transmembrane region" description="Helical" evidence="9">
    <location>
        <begin position="1082"/>
        <end position="1111"/>
    </location>
</feature>
<evidence type="ECO:0000256" key="8">
    <source>
        <dbReference type="ARBA" id="ARBA00023136"/>
    </source>
</evidence>
<gene>
    <name evidence="11" type="primary">ASPH</name>
    <name evidence="11" type="ORF">AK812_SmicGene28842</name>
</gene>
<dbReference type="SUPFAM" id="SSF51197">
    <property type="entry name" value="Clavaminate synthase-like"/>
    <property type="match status" value="1"/>
</dbReference>
<feature type="transmembrane region" description="Helical" evidence="9">
    <location>
        <begin position="1132"/>
        <end position="1154"/>
    </location>
</feature>
<organism evidence="11 12">
    <name type="scientific">Symbiodinium microadriaticum</name>
    <name type="common">Dinoflagellate</name>
    <name type="synonym">Zooxanthella microadriatica</name>
    <dbReference type="NCBI Taxonomy" id="2951"/>
    <lineage>
        <taxon>Eukaryota</taxon>
        <taxon>Sar</taxon>
        <taxon>Alveolata</taxon>
        <taxon>Dinophyceae</taxon>
        <taxon>Suessiales</taxon>
        <taxon>Symbiodiniaceae</taxon>
        <taxon>Symbiodinium</taxon>
    </lineage>
</organism>
<dbReference type="Pfam" id="PF05118">
    <property type="entry name" value="Asp_Arg_Hydrox"/>
    <property type="match status" value="1"/>
</dbReference>
<sequence>MKRARITLWYARGLFFQDAIRYEDAGASFAEAGQRLEEALRQGDLGPLAEASRRFFMVCLTYQRRFLEASRLGEETLRLFRSGSVLRLLGEVRNQMGLQLATEEPQRAAAAFSAAQCHFAEAEDLASGYPQSYTSWALSYTMLGDLSGAEQVALKAVQSCSGFWVHPLQRPGHFVPGLTSKAWHEAQLFPWMTKLQQHWLASEVMWAAKADQVTNLYLERIKVYLLNAANGIVFLAAMLQQYDVFRGQHYSVLESSKDQELIEGISAGNMLKFYRMLIKDAAKDRPIKARLYGLDGCTTIQHMPKRCRSMDCRWYHHYNYRWEQGQKFNILTGAPSLDDVVFINSKTAFTLKFVKYHGALQFRADLSVRAIAWAQEEVLWDDNEHARWRLEFASAQLYVCVLQEAADMWASLRSKDRIAKFVAIRLAMVSLAIQEVVIDGNEKIAREIREELEALEDGESWPEVRGHDRNLAGGTGVWREFSLLGLSASLDDMARRSCPKTTELLEEVEAVRSHRDLCEGEETALFSRLTPGTQLKPHCGPSNLHLTCHLGLKVPPGCAIRVGHEWRTWEEGRCLVFDDSFEHEVRHDGADNRLVLLVRFWHPDICPRHREALLAAKAKLRKLKDWTLRCSWFGRLFDSPPVVPDDWQLIPDSFVPIPNFPEVQDLGVLHCWHEAPPFVQPVFVRKPVYVLRLLNDLLGTIPCRFNPAQMCENIVSFRFRATTPALSDLTFLPLCLSRAPANGSSSSRSINGDSEKVWIFPFLVLLGVSAYATYEAAQVGNFGTIFRVPDFQSEMCGEGARKAKTFLYFCMKQDSQWVFDEANKSLEIRYPICVERCPTSFNTSTRCYLGVGKDDDANSWDWVQDYPTQPTAFFCRPHRAFSKGLSDDFWTAVKKGPKIVYLILRFYNGWPEVISVSISCSSVFGLLYIISLSKCARQLIWLALSTTALCSAVVSAWYGYCFKTGMCKKYTGNGAEDPIDLARSVAFGIVAILTLQTICSLGRKLDTVGRILEMSCSCIMSSPMLTILPLVMLCLRIISTAWVVYVVLGLYSAEVHDRLDDVAQPWVSGWNRLPAVSKSIEFQVYVVAVACFYCLFSSFITCVSWFVMIFLAQVWYFAGPKFSTRRCPVPRALWICLRYHFGTMVLSGVLHLVIGPLHSTLGKLQDGVKSGNPLASILQTCLSCCLDFYEESLAHLNRGALLDVSLQAFTYFEGANHIADNESGTSLAEEVGLLNTSTTMFQLAGVGMAAATTWFAVAQTLSQRQFADPDSRLFVEDRSTLCIGGAVISLVVATPFMTIFDVVAEAVLFSKVVDRQRNPKAKGLPASSSMILRNCSPWRRTLQNVGLLGVTGLGVTRRRHEKRCKARRAAAAAMVQPAFCELLPRVDFHKDVQKMSAQEMGDMLTVTGAELKALLQQDELTRQEVLTAAFVAWRPGAYGGAPLKVAMVVGPGDSADTIQVQSETLRWGVMTAVLSVDCIDDGFLKERAWGEGVAMMRHHVLQLCLPNCCGSHPEPKLWGLWTSGLGISNIPSARKPVNASLCCILTLHWPCVTSRLTGLGEDGVVSRPGIS</sequence>
<dbReference type="InterPro" id="IPR027443">
    <property type="entry name" value="IPNS-like_sf"/>
</dbReference>
<dbReference type="GO" id="GO:0016020">
    <property type="term" value="C:membrane"/>
    <property type="evidence" value="ECO:0007669"/>
    <property type="project" value="UniProtKB-SubCell"/>
</dbReference>
<feature type="transmembrane region" description="Helical" evidence="9">
    <location>
        <begin position="939"/>
        <end position="960"/>
    </location>
</feature>
<dbReference type="InterPro" id="IPR007603">
    <property type="entry name" value="Choline_transptr-like"/>
</dbReference>
<dbReference type="Pfam" id="PF04515">
    <property type="entry name" value="Choline_transpo"/>
    <property type="match status" value="1"/>
</dbReference>
<dbReference type="OrthoDB" id="438431at2759"/>
<evidence type="ECO:0000313" key="12">
    <source>
        <dbReference type="Proteomes" id="UP000186817"/>
    </source>
</evidence>
<comment type="subcellular location">
    <subcellularLocation>
        <location evidence="1">Membrane</location>
        <topology evidence="1">Multi-pass membrane protein</topology>
    </subcellularLocation>
</comment>
<dbReference type="GO" id="GO:0022857">
    <property type="term" value="F:transmembrane transporter activity"/>
    <property type="evidence" value="ECO:0007669"/>
    <property type="project" value="InterPro"/>
</dbReference>
<keyword evidence="7" id="KW-0560">Oxidoreductase</keyword>
<feature type="transmembrane region" description="Helical" evidence="9">
    <location>
        <begin position="980"/>
        <end position="1002"/>
    </location>
</feature>
<evidence type="ECO:0000256" key="1">
    <source>
        <dbReference type="ARBA" id="ARBA00004141"/>
    </source>
</evidence>
<feature type="transmembrane region" description="Helical" evidence="9">
    <location>
        <begin position="1023"/>
        <end position="1048"/>
    </location>
</feature>
<dbReference type="Gene3D" id="2.60.120.330">
    <property type="entry name" value="B-lactam Antibiotic, Isopenicillin N Synthase, Chain"/>
    <property type="match status" value="1"/>
</dbReference>
<evidence type="ECO:0000256" key="2">
    <source>
        <dbReference type="ARBA" id="ARBA00007168"/>
    </source>
</evidence>
<dbReference type="InterPro" id="IPR007803">
    <property type="entry name" value="Asp/Arg/Pro-Hydrxlase"/>
</dbReference>
<evidence type="ECO:0000259" key="10">
    <source>
        <dbReference type="Pfam" id="PF05118"/>
    </source>
</evidence>
<evidence type="ECO:0000256" key="3">
    <source>
        <dbReference type="ARBA" id="ARBA00007730"/>
    </source>
</evidence>
<accession>A0A1Q9D3I2</accession>
<dbReference type="Proteomes" id="UP000186817">
    <property type="component" value="Unassembled WGS sequence"/>
</dbReference>
<evidence type="ECO:0000256" key="9">
    <source>
        <dbReference type="SAM" id="Phobius"/>
    </source>
</evidence>
<comment type="similarity">
    <text evidence="3">Belongs to the aspartyl/asparaginyl beta-hydroxylase family.</text>
</comment>
<keyword evidence="8 9" id="KW-0472">Membrane</keyword>
<dbReference type="PANTHER" id="PTHR46332">
    <property type="entry name" value="ASPARTATE BETA-HYDROXYLASE DOMAIN-CONTAINING PROTEIN 2"/>
    <property type="match status" value="1"/>
</dbReference>
<evidence type="ECO:0000313" key="11">
    <source>
        <dbReference type="EMBL" id="OLP89695.1"/>
    </source>
</evidence>
<comment type="caution">
    <text evidence="11">The sequence shown here is derived from an EMBL/GenBank/DDBJ whole genome shotgun (WGS) entry which is preliminary data.</text>
</comment>
<dbReference type="InterPro" id="IPR051821">
    <property type="entry name" value="Asp/Asn_beta-hydroxylase"/>
</dbReference>